<dbReference type="PROSITE" id="PS50889">
    <property type="entry name" value="S4"/>
    <property type="match status" value="1"/>
</dbReference>
<dbReference type="CDD" id="cd00165">
    <property type="entry name" value="S4"/>
    <property type="match status" value="1"/>
</dbReference>
<comment type="similarity">
    <text evidence="8">Belongs to the class-I aminoacyl-tRNA synthetase family. TyrS type 1 subfamily.</text>
</comment>
<dbReference type="PANTHER" id="PTHR11766">
    <property type="entry name" value="TYROSYL-TRNA SYNTHETASE"/>
    <property type="match status" value="1"/>
</dbReference>
<feature type="short sequence motif" description="'HIGH' region" evidence="8">
    <location>
        <begin position="39"/>
        <end position="48"/>
    </location>
</feature>
<evidence type="ECO:0000259" key="10">
    <source>
        <dbReference type="Pfam" id="PF22421"/>
    </source>
</evidence>
<reference evidence="11 12" key="1">
    <citation type="submission" date="2023-03" db="EMBL/GenBank/DDBJ databases">
        <title>Novel Species.</title>
        <authorList>
            <person name="Ma S."/>
        </authorList>
    </citation>
    <scope>NUCLEOTIDE SEQUENCE [LARGE SCALE GENOMIC DNA]</scope>
    <source>
        <strain evidence="11 12">B11</strain>
    </source>
</reference>
<dbReference type="RefSeq" id="WP_369017558.1">
    <property type="nucleotide sequence ID" value="NZ_CP121689.1"/>
</dbReference>
<dbReference type="PROSITE" id="PS00178">
    <property type="entry name" value="AA_TRNA_LIGASE_I"/>
    <property type="match status" value="1"/>
</dbReference>
<sequence>MDLIADLEFRGLIYQVTDLEGLRERLSRGRIVLYVGFDPTADSLHVGHLLPVLGLRRFQLAGHIPIALVGGGTGLIGDPSGKTTERALNPQEVVEAWSQRIRSQLERFLDFEVASNPARIANNFEWLGELKMIPFLRDIGKHFSLGYMLSKESVKSRLESGISFTEFCYMLLQAYDFLQLAKRYNCELQAGGSDQWGNITAGMDLIQKVLGKKVYGLTFPLVTRSDGTKFGKTEQGAVWLDPERTTPYQFYQFWLNVDDRDVVTYLKYFTFLSQEEILELEKEVKRNPERREAQRVLAGEMTALVHGKDALERAEKISRALFYGQLQELTPLELEEAFRDVPSYEIAGQEEINIVDLLVFCGAASSKREAREHLKNGAIQVNGVKVQEIDRTFRRQDCLGGKYLVIRRGKKNYYLVKWLS</sequence>
<keyword evidence="4 9" id="KW-0694">RNA-binding</keyword>
<evidence type="ECO:0000256" key="1">
    <source>
        <dbReference type="ARBA" id="ARBA00022598"/>
    </source>
</evidence>
<dbReference type="SUPFAM" id="SSF55174">
    <property type="entry name" value="Alpha-L RNA-binding motif"/>
    <property type="match status" value="1"/>
</dbReference>
<dbReference type="EC" id="6.1.1.1" evidence="8"/>
<feature type="binding site" evidence="8">
    <location>
        <position position="34"/>
    </location>
    <ligand>
        <name>L-tyrosine</name>
        <dbReference type="ChEBI" id="CHEBI:58315"/>
    </ligand>
</feature>
<protein>
    <recommendedName>
        <fullName evidence="8">Tyrosine--tRNA ligase</fullName>
        <ecNumber evidence="8">6.1.1.1</ecNumber>
    </recommendedName>
    <alternativeName>
        <fullName evidence="8">Tyrosyl-tRNA synthetase</fullName>
        <shortName evidence="8">TyrRS</shortName>
    </alternativeName>
</protein>
<organism evidence="11 12">
    <name type="scientific">Thermatribacter velox</name>
    <dbReference type="NCBI Taxonomy" id="3039681"/>
    <lineage>
        <taxon>Bacteria</taxon>
        <taxon>Pseudomonadati</taxon>
        <taxon>Atribacterota</taxon>
        <taxon>Atribacteria</taxon>
        <taxon>Atribacterales</taxon>
        <taxon>Thermatribacteraceae</taxon>
        <taxon>Thermatribacter</taxon>
    </lineage>
</organism>
<evidence type="ECO:0000256" key="6">
    <source>
        <dbReference type="ARBA" id="ARBA00023146"/>
    </source>
</evidence>
<evidence type="ECO:0000313" key="11">
    <source>
        <dbReference type="EMBL" id="WZL75411.1"/>
    </source>
</evidence>
<dbReference type="Gene3D" id="3.10.290.10">
    <property type="entry name" value="RNA-binding S4 domain"/>
    <property type="match status" value="1"/>
</dbReference>
<evidence type="ECO:0000256" key="2">
    <source>
        <dbReference type="ARBA" id="ARBA00022741"/>
    </source>
</evidence>
<feature type="domain" description="Tyrosine--tRNA ligase SYY-like C-terminal" evidence="10">
    <location>
        <begin position="333"/>
        <end position="416"/>
    </location>
</feature>
<dbReference type="InterPro" id="IPR014729">
    <property type="entry name" value="Rossmann-like_a/b/a_fold"/>
</dbReference>
<evidence type="ECO:0000256" key="5">
    <source>
        <dbReference type="ARBA" id="ARBA00022917"/>
    </source>
</evidence>
<proteinExistence type="inferred from homology"/>
<feature type="short sequence motif" description="'KMSKS' region" evidence="8">
    <location>
        <begin position="229"/>
        <end position="233"/>
    </location>
</feature>
<dbReference type="InterPro" id="IPR002305">
    <property type="entry name" value="aa-tRNA-synth_Ic"/>
</dbReference>
<dbReference type="InterPro" id="IPR024088">
    <property type="entry name" value="Tyr-tRNA-ligase_bac-type"/>
</dbReference>
<accession>A0ABZ2YB66</accession>
<keyword evidence="8" id="KW-0963">Cytoplasm</keyword>
<keyword evidence="5 8" id="KW-0648">Protein biosynthesis</keyword>
<dbReference type="NCBIfam" id="TIGR00234">
    <property type="entry name" value="tyrS"/>
    <property type="match status" value="1"/>
</dbReference>
<dbReference type="InterPro" id="IPR001412">
    <property type="entry name" value="aa-tRNA-synth_I_CS"/>
</dbReference>
<dbReference type="PRINTS" id="PR01040">
    <property type="entry name" value="TRNASYNTHTYR"/>
</dbReference>
<feature type="binding site" evidence="8">
    <location>
        <position position="232"/>
    </location>
    <ligand>
        <name>ATP</name>
        <dbReference type="ChEBI" id="CHEBI:30616"/>
    </ligand>
</feature>
<evidence type="ECO:0000313" key="12">
    <source>
        <dbReference type="Proteomes" id="UP001461341"/>
    </source>
</evidence>
<dbReference type="InterPro" id="IPR002307">
    <property type="entry name" value="Tyr-tRNA-ligase"/>
</dbReference>
<dbReference type="InterPro" id="IPR036986">
    <property type="entry name" value="S4_RNA-bd_sf"/>
</dbReference>
<comment type="catalytic activity">
    <reaction evidence="7 8">
        <text>tRNA(Tyr) + L-tyrosine + ATP = L-tyrosyl-tRNA(Tyr) + AMP + diphosphate + H(+)</text>
        <dbReference type="Rhea" id="RHEA:10220"/>
        <dbReference type="Rhea" id="RHEA-COMP:9706"/>
        <dbReference type="Rhea" id="RHEA-COMP:9707"/>
        <dbReference type="ChEBI" id="CHEBI:15378"/>
        <dbReference type="ChEBI" id="CHEBI:30616"/>
        <dbReference type="ChEBI" id="CHEBI:33019"/>
        <dbReference type="ChEBI" id="CHEBI:58315"/>
        <dbReference type="ChEBI" id="CHEBI:78442"/>
        <dbReference type="ChEBI" id="CHEBI:78536"/>
        <dbReference type="ChEBI" id="CHEBI:456215"/>
        <dbReference type="EC" id="6.1.1.1"/>
    </reaction>
</comment>
<dbReference type="Pfam" id="PF00579">
    <property type="entry name" value="tRNA-synt_1b"/>
    <property type="match status" value="1"/>
</dbReference>
<dbReference type="GO" id="GO:0004831">
    <property type="term" value="F:tyrosine-tRNA ligase activity"/>
    <property type="evidence" value="ECO:0007669"/>
    <property type="project" value="UniProtKB-EC"/>
</dbReference>
<keyword evidence="3 8" id="KW-0067">ATP-binding</keyword>
<dbReference type="Gene3D" id="3.40.50.620">
    <property type="entry name" value="HUPs"/>
    <property type="match status" value="1"/>
</dbReference>
<feature type="binding site" evidence="8">
    <location>
        <position position="169"/>
    </location>
    <ligand>
        <name>L-tyrosine</name>
        <dbReference type="ChEBI" id="CHEBI:58315"/>
    </ligand>
</feature>
<comment type="subcellular location">
    <subcellularLocation>
        <location evidence="8">Cytoplasm</location>
    </subcellularLocation>
</comment>
<evidence type="ECO:0000256" key="9">
    <source>
        <dbReference type="PROSITE-ProRule" id="PRU00182"/>
    </source>
</evidence>
<evidence type="ECO:0000256" key="3">
    <source>
        <dbReference type="ARBA" id="ARBA00022840"/>
    </source>
</evidence>
<dbReference type="SUPFAM" id="SSF52374">
    <property type="entry name" value="Nucleotidylyl transferase"/>
    <property type="match status" value="1"/>
</dbReference>
<evidence type="ECO:0000256" key="8">
    <source>
        <dbReference type="HAMAP-Rule" id="MF_02006"/>
    </source>
</evidence>
<dbReference type="HAMAP" id="MF_02006">
    <property type="entry name" value="Tyr_tRNA_synth_type1"/>
    <property type="match status" value="1"/>
</dbReference>
<keyword evidence="2 8" id="KW-0547">Nucleotide-binding</keyword>
<keyword evidence="6 8" id="KW-0030">Aminoacyl-tRNA synthetase</keyword>
<dbReference type="PANTHER" id="PTHR11766:SF0">
    <property type="entry name" value="TYROSINE--TRNA LIGASE, MITOCHONDRIAL"/>
    <property type="match status" value="1"/>
</dbReference>
<dbReference type="InterPro" id="IPR054608">
    <property type="entry name" value="SYY-like_C"/>
</dbReference>
<dbReference type="Gene3D" id="1.10.240.10">
    <property type="entry name" value="Tyrosyl-Transfer RNA Synthetase"/>
    <property type="match status" value="1"/>
</dbReference>
<dbReference type="Pfam" id="PF22421">
    <property type="entry name" value="SYY_C-terminal"/>
    <property type="match status" value="1"/>
</dbReference>
<gene>
    <name evidence="8 11" type="primary">tyrS</name>
    <name evidence="11" type="ORF">QBE54_07390</name>
</gene>
<keyword evidence="1 8" id="KW-0436">Ligase</keyword>
<feature type="binding site" evidence="8">
    <location>
        <position position="173"/>
    </location>
    <ligand>
        <name>L-tyrosine</name>
        <dbReference type="ChEBI" id="CHEBI:58315"/>
    </ligand>
</feature>
<dbReference type="EMBL" id="CP121689">
    <property type="protein sequence ID" value="WZL75411.1"/>
    <property type="molecule type" value="Genomic_DNA"/>
</dbReference>
<comment type="subunit">
    <text evidence="8">Homodimer.</text>
</comment>
<name>A0ABZ2YB66_9BACT</name>
<dbReference type="CDD" id="cd00805">
    <property type="entry name" value="TyrRS_core"/>
    <property type="match status" value="1"/>
</dbReference>
<comment type="function">
    <text evidence="8">Catalyzes the attachment of tyrosine to tRNA(Tyr) in a two-step reaction: tyrosine is first activated by ATP to form Tyr-AMP and then transferred to the acceptor end of tRNA(Tyr).</text>
</comment>
<evidence type="ECO:0000256" key="4">
    <source>
        <dbReference type="ARBA" id="ARBA00022884"/>
    </source>
</evidence>
<keyword evidence="12" id="KW-1185">Reference proteome</keyword>
<evidence type="ECO:0000256" key="7">
    <source>
        <dbReference type="ARBA" id="ARBA00048248"/>
    </source>
</evidence>
<dbReference type="Proteomes" id="UP001461341">
    <property type="component" value="Chromosome"/>
</dbReference>
<dbReference type="InterPro" id="IPR024107">
    <property type="entry name" value="Tyr-tRNA-ligase_bac_1"/>
</dbReference>